<proteinExistence type="predicted"/>
<evidence type="ECO:0000313" key="1">
    <source>
        <dbReference type="EMBL" id="MBC6450852.1"/>
    </source>
</evidence>
<dbReference type="EMBL" id="JABVED010000020">
    <property type="protein sequence ID" value="MBC6450852.1"/>
    <property type="molecule type" value="Genomic_DNA"/>
</dbReference>
<dbReference type="RefSeq" id="WP_187223928.1">
    <property type="nucleotide sequence ID" value="NZ_JABVED010000020.1"/>
</dbReference>
<keyword evidence="2" id="KW-1185">Reference proteome</keyword>
<dbReference type="Proteomes" id="UP000734823">
    <property type="component" value="Unassembled WGS sequence"/>
</dbReference>
<reference evidence="1 2" key="1">
    <citation type="submission" date="2020-06" db="EMBL/GenBank/DDBJ databases">
        <title>Actinokineospora xiongansis sp. nov., isolated from soil of Baiyangdian.</title>
        <authorList>
            <person name="Zhang X."/>
        </authorList>
    </citation>
    <scope>NUCLEOTIDE SEQUENCE [LARGE SCALE GENOMIC DNA]</scope>
    <source>
        <strain evidence="1 2">HBU206404</strain>
    </source>
</reference>
<gene>
    <name evidence="1" type="ORF">GPZ80_27190</name>
</gene>
<comment type="caution">
    <text evidence="1">The sequence shown here is derived from an EMBL/GenBank/DDBJ whole genome shotgun (WGS) entry which is preliminary data.</text>
</comment>
<evidence type="ECO:0000313" key="2">
    <source>
        <dbReference type="Proteomes" id="UP000734823"/>
    </source>
</evidence>
<protein>
    <submittedName>
        <fullName evidence="1">Uncharacterized protein</fullName>
    </submittedName>
</protein>
<name>A0ABR7LE56_9PSEU</name>
<organism evidence="1 2">
    <name type="scientific">Actinokineospora xionganensis</name>
    <dbReference type="NCBI Taxonomy" id="2684470"/>
    <lineage>
        <taxon>Bacteria</taxon>
        <taxon>Bacillati</taxon>
        <taxon>Actinomycetota</taxon>
        <taxon>Actinomycetes</taxon>
        <taxon>Pseudonocardiales</taxon>
        <taxon>Pseudonocardiaceae</taxon>
        <taxon>Actinokineospora</taxon>
    </lineage>
</organism>
<accession>A0ABR7LE56</accession>
<sequence>MIGLSIIGSLIGWAIVVFGTREQLLVRHLPKFMAGVEWTPFEVTLKPWGVGQGGHTRADGRVWFGDATSSPLSMPNASVDLLAAAHDAEALWFSERPEPAKTLAVGFPGYPLLAVAKVSSVRT</sequence>